<reference evidence="3 4" key="1">
    <citation type="submission" date="2021-03" db="EMBL/GenBank/DDBJ databases">
        <title>Fibrella sp. HMF5036 genome sequencing and assembly.</title>
        <authorList>
            <person name="Kang H."/>
            <person name="Kim H."/>
            <person name="Bae S."/>
            <person name="Joh K."/>
        </authorList>
    </citation>
    <scope>NUCLEOTIDE SEQUENCE [LARGE SCALE GENOMIC DNA]</scope>
    <source>
        <strain evidence="3 4">HMF5036</strain>
    </source>
</reference>
<dbReference type="Gene3D" id="1.10.260.40">
    <property type="entry name" value="lambda repressor-like DNA-binding domains"/>
    <property type="match status" value="1"/>
</dbReference>
<dbReference type="PANTHER" id="PTHR36924:SF1">
    <property type="entry name" value="ANTITOXIN HIGA-1"/>
    <property type="match status" value="1"/>
</dbReference>
<keyword evidence="1" id="KW-0238">DNA-binding</keyword>
<dbReference type="InterPro" id="IPR013430">
    <property type="entry name" value="Toxin_antidote_HigA"/>
</dbReference>
<proteinExistence type="predicted"/>
<dbReference type="InterPro" id="IPR010982">
    <property type="entry name" value="Lambda_DNA-bd_dom_sf"/>
</dbReference>
<sequence>MTLSSLGEEIFPAHPTHPGEMLADELEARNITQKHLAELLGISATFISELIRGKKSVSVAMALKLEQALQIDASFWLNAQRNYNRDMVYHKAKREMKRLNVPEARQKELLKAVAS</sequence>
<dbReference type="SUPFAM" id="SSF47413">
    <property type="entry name" value="lambda repressor-like DNA-binding domains"/>
    <property type="match status" value="1"/>
</dbReference>
<keyword evidence="4" id="KW-1185">Reference proteome</keyword>
<evidence type="ECO:0000313" key="3">
    <source>
        <dbReference type="EMBL" id="MBO0931231.1"/>
    </source>
</evidence>
<evidence type="ECO:0000313" key="4">
    <source>
        <dbReference type="Proteomes" id="UP000664795"/>
    </source>
</evidence>
<feature type="domain" description="HTH cro/C1-type" evidence="2">
    <location>
        <begin position="22"/>
        <end position="76"/>
    </location>
</feature>
<evidence type="ECO:0000259" key="2">
    <source>
        <dbReference type="PROSITE" id="PS50943"/>
    </source>
</evidence>
<dbReference type="AlphaFoldDB" id="A0A939G3K0"/>
<dbReference type="EMBL" id="JAFMYU010000006">
    <property type="protein sequence ID" value="MBO0931231.1"/>
    <property type="molecule type" value="Genomic_DNA"/>
</dbReference>
<organism evidence="3 4">
    <name type="scientific">Fibrella aquatilis</name>
    <dbReference type="NCBI Taxonomy" id="2817059"/>
    <lineage>
        <taxon>Bacteria</taxon>
        <taxon>Pseudomonadati</taxon>
        <taxon>Bacteroidota</taxon>
        <taxon>Cytophagia</taxon>
        <taxon>Cytophagales</taxon>
        <taxon>Spirosomataceae</taxon>
        <taxon>Fibrella</taxon>
    </lineage>
</organism>
<dbReference type="CDD" id="cd00093">
    <property type="entry name" value="HTH_XRE"/>
    <property type="match status" value="1"/>
</dbReference>
<protein>
    <submittedName>
        <fullName evidence="3">HigA family addiction module antidote protein</fullName>
    </submittedName>
</protein>
<accession>A0A939G3K0</accession>
<dbReference type="NCBIfam" id="TIGR02607">
    <property type="entry name" value="antidote_HigA"/>
    <property type="match status" value="1"/>
</dbReference>
<dbReference type="Proteomes" id="UP000664795">
    <property type="component" value="Unassembled WGS sequence"/>
</dbReference>
<name>A0A939G3K0_9BACT</name>
<gene>
    <name evidence="3" type="ORF">J2I48_09515</name>
</gene>
<evidence type="ECO:0000256" key="1">
    <source>
        <dbReference type="ARBA" id="ARBA00023125"/>
    </source>
</evidence>
<dbReference type="PROSITE" id="PS50943">
    <property type="entry name" value="HTH_CROC1"/>
    <property type="match status" value="1"/>
</dbReference>
<dbReference type="InterPro" id="IPR001387">
    <property type="entry name" value="Cro/C1-type_HTH"/>
</dbReference>
<dbReference type="GO" id="GO:0003677">
    <property type="term" value="F:DNA binding"/>
    <property type="evidence" value="ECO:0007669"/>
    <property type="project" value="UniProtKB-KW"/>
</dbReference>
<dbReference type="PANTHER" id="PTHR36924">
    <property type="entry name" value="ANTITOXIN HIGA-1"/>
    <property type="match status" value="1"/>
</dbReference>
<dbReference type="Pfam" id="PF01381">
    <property type="entry name" value="HTH_3"/>
    <property type="match status" value="1"/>
</dbReference>
<dbReference type="RefSeq" id="WP_207335200.1">
    <property type="nucleotide sequence ID" value="NZ_JAFMYU010000006.1"/>
</dbReference>
<comment type="caution">
    <text evidence="3">The sequence shown here is derived from an EMBL/GenBank/DDBJ whole genome shotgun (WGS) entry which is preliminary data.</text>
</comment>
<dbReference type="SMART" id="SM00530">
    <property type="entry name" value="HTH_XRE"/>
    <property type="match status" value="1"/>
</dbReference>